<keyword evidence="3" id="KW-0378">Hydrolase</keyword>
<comment type="caution">
    <text evidence="3">The sequence shown here is derived from an EMBL/GenBank/DDBJ whole genome shotgun (WGS) entry which is preliminary data.</text>
</comment>
<dbReference type="RefSeq" id="WP_172697568.1">
    <property type="nucleotide sequence ID" value="NZ_WKPR01000007.1"/>
</dbReference>
<reference evidence="3 4" key="1">
    <citation type="journal article" date="2019" name="Nat. Med.">
        <title>A library of human gut bacterial isolates paired with longitudinal multiomics data enables mechanistic microbiome research.</title>
        <authorList>
            <person name="Poyet M."/>
            <person name="Groussin M."/>
            <person name="Gibbons S.M."/>
            <person name="Avila-Pacheco J."/>
            <person name="Jiang X."/>
            <person name="Kearney S.M."/>
            <person name="Perrotta A.R."/>
            <person name="Berdy B."/>
            <person name="Zhao S."/>
            <person name="Lieberman T.D."/>
            <person name="Swanson P.K."/>
            <person name="Smith M."/>
            <person name="Roesemann S."/>
            <person name="Alexander J.E."/>
            <person name="Rich S.A."/>
            <person name="Livny J."/>
            <person name="Vlamakis H."/>
            <person name="Clish C."/>
            <person name="Bullock K."/>
            <person name="Deik A."/>
            <person name="Scott J."/>
            <person name="Pierce K.A."/>
            <person name="Xavier R.J."/>
            <person name="Alm E.J."/>
        </authorList>
    </citation>
    <scope>NUCLEOTIDE SEQUENCE [LARGE SCALE GENOMIC DNA]</scope>
    <source>
        <strain evidence="3 4">BIOML-A2</strain>
    </source>
</reference>
<keyword evidence="3" id="KW-0255">Endonuclease</keyword>
<accession>A0A6I2R3W5</accession>
<evidence type="ECO:0000256" key="1">
    <source>
        <dbReference type="SAM" id="MobiDB-lite"/>
    </source>
</evidence>
<evidence type="ECO:0000313" key="4">
    <source>
        <dbReference type="Proteomes" id="UP000434475"/>
    </source>
</evidence>
<keyword evidence="3" id="KW-0540">Nuclease</keyword>
<evidence type="ECO:0000313" key="3">
    <source>
        <dbReference type="EMBL" id="MSB19690.1"/>
    </source>
</evidence>
<evidence type="ECO:0000259" key="2">
    <source>
        <dbReference type="Pfam" id="PF13588"/>
    </source>
</evidence>
<feature type="compositionally biased region" description="Basic and acidic residues" evidence="1">
    <location>
        <begin position="233"/>
        <end position="242"/>
    </location>
</feature>
<dbReference type="InterPro" id="IPR029464">
    <property type="entry name" value="HSDR_N"/>
</dbReference>
<feature type="region of interest" description="Disordered" evidence="1">
    <location>
        <begin position="233"/>
        <end position="257"/>
    </location>
</feature>
<dbReference type="Pfam" id="PF13588">
    <property type="entry name" value="HSDR_N_2"/>
    <property type="match status" value="1"/>
</dbReference>
<sequence length="257" mass="29265">MQRISPQAEARLSSGVQKFQPILRRAQLAGRNESDTVMIITDILCEVFGYDKYENITSELCIKQQFCDLAVQLKGKARLLLECKAVGIALRDVHVSQATGYAASAGIDWVVLTNGITWRIYQVLFGKPVETVLVCEFNFCELNVNRPEDYAPLYALSIEAFQEEGNIALSQLYAQRRVLNRFIVGQVLLNDWMIGTIRRSLERHYPGVKMSDSDVRRILQEEVFRHEIVEGPQAEDARRDVDAANARMQAAQKERRK</sequence>
<dbReference type="Proteomes" id="UP000434475">
    <property type="component" value="Unassembled WGS sequence"/>
</dbReference>
<name>A0A6I2R3W5_FLAPL</name>
<proteinExistence type="predicted"/>
<dbReference type="EMBL" id="WKPR01000007">
    <property type="protein sequence ID" value="MSB19690.1"/>
    <property type="molecule type" value="Genomic_DNA"/>
</dbReference>
<feature type="domain" description="Type I restriction enzyme R protein N-terminal" evidence="2">
    <location>
        <begin position="43"/>
        <end position="123"/>
    </location>
</feature>
<dbReference type="AlphaFoldDB" id="A0A6I2R3W5"/>
<gene>
    <name evidence="3" type="ORF">GKE97_09180</name>
</gene>
<organism evidence="3 4">
    <name type="scientific">Flavonifractor plautii</name>
    <name type="common">Fusobacterium plautii</name>
    <dbReference type="NCBI Taxonomy" id="292800"/>
    <lineage>
        <taxon>Bacteria</taxon>
        <taxon>Bacillati</taxon>
        <taxon>Bacillota</taxon>
        <taxon>Clostridia</taxon>
        <taxon>Eubacteriales</taxon>
        <taxon>Oscillospiraceae</taxon>
        <taxon>Flavonifractor</taxon>
    </lineage>
</organism>
<protein>
    <submittedName>
        <fullName evidence="3">Restriction endonuclease subunit R</fullName>
    </submittedName>
</protein>
<dbReference type="GO" id="GO:0004519">
    <property type="term" value="F:endonuclease activity"/>
    <property type="evidence" value="ECO:0007669"/>
    <property type="project" value="UniProtKB-KW"/>
</dbReference>